<comment type="caution">
    <text evidence="8">The sequence shown here is derived from an EMBL/GenBank/DDBJ whole genome shotgun (WGS) entry which is preliminary data.</text>
</comment>
<dbReference type="InterPro" id="IPR013978">
    <property type="entry name" value="MEKHLA"/>
</dbReference>
<dbReference type="InterPro" id="IPR023393">
    <property type="entry name" value="START-like_dom_sf"/>
</dbReference>
<reference evidence="8" key="1">
    <citation type="submission" date="2019-10" db="EMBL/GenBank/DDBJ databases">
        <authorList>
            <person name="Zhang R."/>
            <person name="Pan Y."/>
            <person name="Wang J."/>
            <person name="Ma R."/>
            <person name="Yu S."/>
        </authorList>
    </citation>
    <scope>NUCLEOTIDE SEQUENCE</scope>
    <source>
        <strain evidence="8">LA-IB0</strain>
        <tissue evidence="8">Leaf</tissue>
    </source>
</reference>
<keyword evidence="9" id="KW-1185">Reference proteome</keyword>
<dbReference type="GO" id="GO:0030154">
    <property type="term" value="P:cell differentiation"/>
    <property type="evidence" value="ECO:0007669"/>
    <property type="project" value="UniProtKB-KW"/>
</dbReference>
<evidence type="ECO:0000313" key="9">
    <source>
        <dbReference type="Proteomes" id="UP000826271"/>
    </source>
</evidence>
<name>A0AAV6Y7Y2_9LAMI</name>
<evidence type="ECO:0000259" key="7">
    <source>
        <dbReference type="PROSITE" id="PS50848"/>
    </source>
</evidence>
<feature type="domain" description="START" evidence="7">
    <location>
        <begin position="27"/>
        <end position="151"/>
    </location>
</feature>
<proteinExistence type="predicted"/>
<dbReference type="PROSITE" id="PS50848">
    <property type="entry name" value="START"/>
    <property type="match status" value="1"/>
</dbReference>
<dbReference type="InterPro" id="IPR044830">
    <property type="entry name" value="HD-Zip_III"/>
</dbReference>
<sequence>MSLFKYAACGTYLDETIVSTIEILKDRPSWSRCCRNMEVVAKYHVHSGGTIELIYTQHYAPTIMAFSRDFWTLRYTSVLDDGSFVVCEKSASGSDAAPSSPASLEFVRGRMLASGYLVRPCEGGSTIYLVDHLDLEASSAPEVVRPLYESSEIVAKTMTVCVTGSSLVRFLTVPMSWDANGLRCSPPSIKSLCARLVMGIEAHWELSAHRKLGLSSSRGLQEWSGFTGSSLICWEASNTMGQELALAASFRHLAGRYGRLYAGYCVHALCCTSFVNYEVTLQMPLERTRKHKLKVHAELRRSTGSRYARALNYIEHVANETNGKQAHDCREDPTFLRSFSQRLSRGFNDAITGFAEDGWTLMNADASNDVIMSINRTKIFGANENYDSVICVKASLLLQNVFPGSLVSLLKERRSAWMNFDFADHSVASGACYGYPGFNTHNLSENTVLLGHTNLDDEVLEVIRFERLGDCRLNVSSRDLYYLQVSNGMEDTDFGACSELIFAPIDRNIPNDAVLFSSGFRIYFLGSNTVEFNLNIYRDGQGTNMNVQAATSHSHSMLILAFQFPFESHREDEVAAMARKYVQHVISSVKNISQEIMASGSNPEINSIEANPTMELQITPESTYAANLANLICQSYRSIFGAEILGFNCQNSVLELIQHHQYAILCFSFSSVPVCLHANQTGLNMLETTLDKLQTLTMDKLLGVADNVSLSILLPAIIEQGYVILPPGCYLSEMNCGIAYEQAVVWKVQGADGSIQFLALAFINWSFI</sequence>
<keyword evidence="5" id="KW-0804">Transcription</keyword>
<dbReference type="Proteomes" id="UP000826271">
    <property type="component" value="Unassembled WGS sequence"/>
</dbReference>
<evidence type="ECO:0000313" key="8">
    <source>
        <dbReference type="EMBL" id="KAG8390798.1"/>
    </source>
</evidence>
<dbReference type="GO" id="GO:0008289">
    <property type="term" value="F:lipid binding"/>
    <property type="evidence" value="ECO:0007669"/>
    <property type="project" value="InterPro"/>
</dbReference>
<accession>A0AAV6Y7Y2</accession>
<keyword evidence="3" id="KW-0238">DNA-binding</keyword>
<dbReference type="GO" id="GO:0003700">
    <property type="term" value="F:DNA-binding transcription factor activity"/>
    <property type="evidence" value="ECO:0007669"/>
    <property type="project" value="InterPro"/>
</dbReference>
<dbReference type="PANTHER" id="PTHR45950:SF10">
    <property type="entry name" value="HOMEOBOX-LEUCINE ZIPPER PROTEIN REVOLUTA"/>
    <property type="match status" value="1"/>
</dbReference>
<dbReference type="EMBL" id="WHWC01000001">
    <property type="protein sequence ID" value="KAG8390798.1"/>
    <property type="molecule type" value="Genomic_DNA"/>
</dbReference>
<organism evidence="8 9">
    <name type="scientific">Buddleja alternifolia</name>
    <dbReference type="NCBI Taxonomy" id="168488"/>
    <lineage>
        <taxon>Eukaryota</taxon>
        <taxon>Viridiplantae</taxon>
        <taxon>Streptophyta</taxon>
        <taxon>Embryophyta</taxon>
        <taxon>Tracheophyta</taxon>
        <taxon>Spermatophyta</taxon>
        <taxon>Magnoliopsida</taxon>
        <taxon>eudicotyledons</taxon>
        <taxon>Gunneridae</taxon>
        <taxon>Pentapetalae</taxon>
        <taxon>asterids</taxon>
        <taxon>lamiids</taxon>
        <taxon>Lamiales</taxon>
        <taxon>Scrophulariaceae</taxon>
        <taxon>Buddlejeae</taxon>
        <taxon>Buddleja</taxon>
    </lineage>
</organism>
<dbReference type="Pfam" id="PF08670">
    <property type="entry name" value="MEKHLA"/>
    <property type="match status" value="1"/>
</dbReference>
<keyword evidence="6" id="KW-0539">Nucleus</keyword>
<keyword evidence="4" id="KW-0371">Homeobox</keyword>
<dbReference type="InterPro" id="IPR002913">
    <property type="entry name" value="START_lipid-bd_dom"/>
</dbReference>
<dbReference type="PANTHER" id="PTHR45950">
    <property type="entry name" value="HOMEOBOX-LEUCINE ZIPPER PROTEIN ATHB-14"/>
    <property type="match status" value="1"/>
</dbReference>
<keyword evidence="1" id="KW-0221">Differentiation</keyword>
<evidence type="ECO:0000256" key="2">
    <source>
        <dbReference type="ARBA" id="ARBA00023015"/>
    </source>
</evidence>
<protein>
    <recommendedName>
        <fullName evidence="7">START domain-containing protein</fullName>
    </recommendedName>
</protein>
<gene>
    <name evidence="8" type="ORF">BUALT_Bualt01G0121000</name>
</gene>
<evidence type="ECO:0000256" key="4">
    <source>
        <dbReference type="ARBA" id="ARBA00023155"/>
    </source>
</evidence>
<evidence type="ECO:0000256" key="6">
    <source>
        <dbReference type="ARBA" id="ARBA00023242"/>
    </source>
</evidence>
<dbReference type="GO" id="GO:0003677">
    <property type="term" value="F:DNA binding"/>
    <property type="evidence" value="ECO:0007669"/>
    <property type="project" value="UniProtKB-KW"/>
</dbReference>
<dbReference type="Pfam" id="PF01852">
    <property type="entry name" value="START"/>
    <property type="match status" value="1"/>
</dbReference>
<dbReference type="Gene3D" id="3.30.530.20">
    <property type="match status" value="1"/>
</dbReference>
<dbReference type="AlphaFoldDB" id="A0AAV6Y7Y2"/>
<dbReference type="SUPFAM" id="SSF55961">
    <property type="entry name" value="Bet v1-like"/>
    <property type="match status" value="1"/>
</dbReference>
<evidence type="ECO:0000256" key="1">
    <source>
        <dbReference type="ARBA" id="ARBA00022782"/>
    </source>
</evidence>
<evidence type="ECO:0000256" key="5">
    <source>
        <dbReference type="ARBA" id="ARBA00023163"/>
    </source>
</evidence>
<keyword evidence="2" id="KW-0805">Transcription regulation</keyword>
<evidence type="ECO:0000256" key="3">
    <source>
        <dbReference type="ARBA" id="ARBA00023125"/>
    </source>
</evidence>